<sequence length="101" mass="11166">MVLPQLVQLQWLSSLSLPSIHHLVAVSFNSAADDSFLAATVLLSLILLVTGVLTGGTSGHRDIGSNLQTRERTCSDLCCKRRLLTARMSWSCSSFSWIYRR</sequence>
<keyword evidence="1" id="KW-0472">Membrane</keyword>
<evidence type="ECO:0000256" key="1">
    <source>
        <dbReference type="SAM" id="Phobius"/>
    </source>
</evidence>
<dbReference type="AlphaFoldDB" id="A0A8D8CCC9"/>
<organism evidence="2">
    <name type="scientific">Culex pipiens</name>
    <name type="common">House mosquito</name>
    <dbReference type="NCBI Taxonomy" id="7175"/>
    <lineage>
        <taxon>Eukaryota</taxon>
        <taxon>Metazoa</taxon>
        <taxon>Ecdysozoa</taxon>
        <taxon>Arthropoda</taxon>
        <taxon>Hexapoda</taxon>
        <taxon>Insecta</taxon>
        <taxon>Pterygota</taxon>
        <taxon>Neoptera</taxon>
        <taxon>Endopterygota</taxon>
        <taxon>Diptera</taxon>
        <taxon>Nematocera</taxon>
        <taxon>Culicoidea</taxon>
        <taxon>Culicidae</taxon>
        <taxon>Culicinae</taxon>
        <taxon>Culicini</taxon>
        <taxon>Culex</taxon>
        <taxon>Culex</taxon>
    </lineage>
</organism>
<feature type="transmembrane region" description="Helical" evidence="1">
    <location>
        <begin position="35"/>
        <end position="53"/>
    </location>
</feature>
<keyword evidence="1" id="KW-0812">Transmembrane</keyword>
<reference evidence="2" key="1">
    <citation type="submission" date="2021-05" db="EMBL/GenBank/DDBJ databases">
        <authorList>
            <person name="Alioto T."/>
            <person name="Alioto T."/>
            <person name="Gomez Garrido J."/>
        </authorList>
    </citation>
    <scope>NUCLEOTIDE SEQUENCE</scope>
</reference>
<evidence type="ECO:0000313" key="2">
    <source>
        <dbReference type="EMBL" id="CAG6487836.1"/>
    </source>
</evidence>
<dbReference type="EMBL" id="HBUE01108143">
    <property type="protein sequence ID" value="CAG6487836.1"/>
    <property type="molecule type" value="Transcribed_RNA"/>
</dbReference>
<protein>
    <submittedName>
        <fullName evidence="2">(northern house mosquito) hypothetical protein</fullName>
    </submittedName>
</protein>
<keyword evidence="1" id="KW-1133">Transmembrane helix</keyword>
<proteinExistence type="predicted"/>
<accession>A0A8D8CCC9</accession>
<name>A0A8D8CCC9_CULPI</name>